<dbReference type="GO" id="GO:0003723">
    <property type="term" value="F:RNA binding"/>
    <property type="evidence" value="ECO:0007669"/>
    <property type="project" value="UniProtKB-KW"/>
</dbReference>
<reference evidence="16" key="1">
    <citation type="submission" date="2022-06" db="EMBL/GenBank/DDBJ databases">
        <title>Genome Sequence of Candolleomyces eurysporus.</title>
        <authorList>
            <person name="Buettner E."/>
        </authorList>
    </citation>
    <scope>NUCLEOTIDE SEQUENCE</scope>
    <source>
        <strain evidence="16">VTCC 930004</strain>
    </source>
</reference>
<keyword evidence="3" id="KW-0064">Aspartyl protease</keyword>
<accession>A0A9W8MNP3</accession>
<dbReference type="InterPro" id="IPR016197">
    <property type="entry name" value="Chromo-like_dom_sf"/>
</dbReference>
<evidence type="ECO:0000256" key="3">
    <source>
        <dbReference type="ARBA" id="ARBA00022750"/>
    </source>
</evidence>
<keyword evidence="9" id="KW-0239">DNA-directed DNA polymerase</keyword>
<dbReference type="Gene3D" id="1.10.340.70">
    <property type="match status" value="1"/>
</dbReference>
<dbReference type="SUPFAM" id="SSF53098">
    <property type="entry name" value="Ribonuclease H-like"/>
    <property type="match status" value="1"/>
</dbReference>
<evidence type="ECO:0000256" key="5">
    <source>
        <dbReference type="ARBA" id="ARBA00022842"/>
    </source>
</evidence>
<dbReference type="GO" id="GO:0006508">
    <property type="term" value="P:proteolysis"/>
    <property type="evidence" value="ECO:0007669"/>
    <property type="project" value="UniProtKB-KW"/>
</dbReference>
<dbReference type="Gene3D" id="3.10.10.10">
    <property type="entry name" value="HIV Type 1 Reverse Transcriptase, subunit A, domain 1"/>
    <property type="match status" value="1"/>
</dbReference>
<evidence type="ECO:0000259" key="15">
    <source>
        <dbReference type="PROSITE" id="PS50994"/>
    </source>
</evidence>
<dbReference type="GO" id="GO:0003964">
    <property type="term" value="F:RNA-directed DNA polymerase activity"/>
    <property type="evidence" value="ECO:0007669"/>
    <property type="project" value="UniProtKB-KW"/>
</dbReference>
<dbReference type="PROSITE" id="PS50994">
    <property type="entry name" value="INTEGRASE"/>
    <property type="match status" value="1"/>
</dbReference>
<keyword evidence="5" id="KW-0460">Magnesium</keyword>
<dbReference type="GO" id="GO:0003677">
    <property type="term" value="F:DNA binding"/>
    <property type="evidence" value="ECO:0007669"/>
    <property type="project" value="UniProtKB-KW"/>
</dbReference>
<evidence type="ECO:0000256" key="11">
    <source>
        <dbReference type="ARBA" id="ARBA00023172"/>
    </source>
</evidence>
<dbReference type="GO" id="GO:0003887">
    <property type="term" value="F:DNA-directed DNA polymerase activity"/>
    <property type="evidence" value="ECO:0007669"/>
    <property type="project" value="UniProtKB-KW"/>
</dbReference>
<dbReference type="Gene3D" id="3.30.70.270">
    <property type="match status" value="2"/>
</dbReference>
<dbReference type="InterPro" id="IPR036397">
    <property type="entry name" value="RNaseH_sf"/>
</dbReference>
<dbReference type="SMART" id="SM00298">
    <property type="entry name" value="CHROMO"/>
    <property type="match status" value="1"/>
</dbReference>
<dbReference type="InterPro" id="IPR023780">
    <property type="entry name" value="Chromo_domain"/>
</dbReference>
<evidence type="ECO:0000259" key="13">
    <source>
        <dbReference type="PROSITE" id="PS50013"/>
    </source>
</evidence>
<dbReference type="InterPro" id="IPR041588">
    <property type="entry name" value="Integrase_H2C2"/>
</dbReference>
<comment type="caution">
    <text evidence="16">The sequence shown here is derived from an EMBL/GenBank/DDBJ whole genome shotgun (WGS) entry which is preliminary data.</text>
</comment>
<dbReference type="InterPro" id="IPR012337">
    <property type="entry name" value="RNaseH-like_sf"/>
</dbReference>
<dbReference type="InterPro" id="IPR001584">
    <property type="entry name" value="Integrase_cat-core"/>
</dbReference>
<keyword evidence="9" id="KW-0808">Transferase</keyword>
<evidence type="ECO:0000259" key="14">
    <source>
        <dbReference type="PROSITE" id="PS50878"/>
    </source>
</evidence>
<dbReference type="InterPro" id="IPR043128">
    <property type="entry name" value="Rev_trsase/Diguanyl_cyclase"/>
</dbReference>
<dbReference type="Proteomes" id="UP001140091">
    <property type="component" value="Unassembled WGS sequence"/>
</dbReference>
<evidence type="ECO:0000256" key="9">
    <source>
        <dbReference type="ARBA" id="ARBA00022932"/>
    </source>
</evidence>
<keyword evidence="9" id="KW-0548">Nucleotidyltransferase</keyword>
<evidence type="ECO:0000313" key="16">
    <source>
        <dbReference type="EMBL" id="KAJ2935618.1"/>
    </source>
</evidence>
<dbReference type="SUPFAM" id="SSF56672">
    <property type="entry name" value="DNA/RNA polymerases"/>
    <property type="match status" value="1"/>
</dbReference>
<dbReference type="Pfam" id="PF00385">
    <property type="entry name" value="Chromo"/>
    <property type="match status" value="1"/>
</dbReference>
<dbReference type="PROSITE" id="PS50013">
    <property type="entry name" value="CHROMO_2"/>
    <property type="match status" value="1"/>
</dbReference>
<keyword evidence="17" id="KW-1185">Reference proteome</keyword>
<organism evidence="16 17">
    <name type="scientific">Candolleomyces eurysporus</name>
    <dbReference type="NCBI Taxonomy" id="2828524"/>
    <lineage>
        <taxon>Eukaryota</taxon>
        <taxon>Fungi</taxon>
        <taxon>Dikarya</taxon>
        <taxon>Basidiomycota</taxon>
        <taxon>Agaricomycotina</taxon>
        <taxon>Agaricomycetes</taxon>
        <taxon>Agaricomycetidae</taxon>
        <taxon>Agaricales</taxon>
        <taxon>Agaricineae</taxon>
        <taxon>Psathyrellaceae</taxon>
        <taxon>Candolleomyces</taxon>
    </lineage>
</organism>
<keyword evidence="10" id="KW-0238">DNA-binding</keyword>
<feature type="domain" description="Chromo" evidence="13">
    <location>
        <begin position="884"/>
        <end position="942"/>
    </location>
</feature>
<dbReference type="InterPro" id="IPR000477">
    <property type="entry name" value="RT_dom"/>
</dbReference>
<name>A0A9W8MNP3_9AGAR</name>
<evidence type="ECO:0000256" key="8">
    <source>
        <dbReference type="ARBA" id="ARBA00022918"/>
    </source>
</evidence>
<dbReference type="InterPro" id="IPR056924">
    <property type="entry name" value="SH3_Tf2-1"/>
</dbReference>
<keyword evidence="8" id="KW-0695">RNA-directed DNA polymerase</keyword>
<evidence type="ECO:0000256" key="2">
    <source>
        <dbReference type="ARBA" id="ARBA00022723"/>
    </source>
</evidence>
<dbReference type="InterPro" id="IPR000953">
    <property type="entry name" value="Chromo/chromo_shadow_dom"/>
</dbReference>
<keyword evidence="2" id="KW-0479">Metal-binding</keyword>
<dbReference type="OrthoDB" id="3268967at2759"/>
<dbReference type="AlphaFoldDB" id="A0A9W8MNP3"/>
<evidence type="ECO:0000256" key="7">
    <source>
        <dbReference type="ARBA" id="ARBA00022908"/>
    </source>
</evidence>
<dbReference type="Pfam" id="PF17919">
    <property type="entry name" value="RT_RNaseH_2"/>
    <property type="match status" value="1"/>
</dbReference>
<dbReference type="EMBL" id="JANBPK010000441">
    <property type="protein sequence ID" value="KAJ2935618.1"/>
    <property type="molecule type" value="Genomic_DNA"/>
</dbReference>
<dbReference type="GO" id="GO:0006310">
    <property type="term" value="P:DNA recombination"/>
    <property type="evidence" value="ECO:0007669"/>
    <property type="project" value="UniProtKB-KW"/>
</dbReference>
<sequence>MKLVISQAYHRDEIDRFIRQEFGDVFGPIPPVDELPTDDLCRIPLIDATKTIESRSYASPCKYQEAWSTIIADHLQAGRIRPSSSHHASPSFLIPKADPAALPRWVIDYRQLNRNVRLDKTPLPRIDDILADAAKGRYWAKFDMTNSFFQTRMHPEDVPLTATSTPLGLFEWTVMPMGFKNSPQIHQRRMRRALAKYVGKFCHVYLDDIIVWLSSLEEHLRNLRLILNAVRAHKLFLNAKKSVLCCTELNFLGHIIGRDGIRPDGSKVERVLNWPVPHSAKDVRRFLGLVRYLDPFLPQLARHAEVLNKLTGKECNDCFPEWLPVHQRAFDAVKSLVTSADCLTTIDHESPGDNNIYVTCDASEIGTGAVLSFGPTWESARPVAFYSKSLKDAECHYPTHEKEMLAIVRALRKWRADLIDNGEQTTRVCMLVNRTTQYHTAVCLALSSSAAPPTDPATPAPGSRLGISIDASFLDSLRQGYDTDPWIRSLAAAAPGMASVVQQDGLWFIDGRLAVPDVPKLRETIFRLCHDSLGHWGFRKSYDSIRSSFYWPGMRSSLESCYIPACDDCQRNKDQTRRTGGPLHPLPVPAQPCSSIAMDFVGPLPVDDSFDTILTITDRLGSDVRFIPCHSTATASDVAELFFTHWYCENGLPLDIVSDRDKLFVSSFWSALNKLTGVSLKLSSSFHPQTDGSSERTNKTLIQALRFHVGRRQKGWAKNGAFPFAAWILPSGDTSPSWGPQLEASPASSWLDERRSLVADAQDALQHAKIIQAANANSHRPPDPGFSVGDRVMLSTKHRRHAFKNRSDGRAVKFFARWDGPYVVKAAHPETSSYTLDIPESSSMFPTFHASLLKPYRQNDDSSFPHRAHLQPPPLTFDDGSQEYFIRDIIDEKRRGRGRRYLVRWKGYGPEHDTWLPGRELVGTHALDDWISSFDLDNSSASSLAGR</sequence>
<evidence type="ECO:0000256" key="12">
    <source>
        <dbReference type="ARBA" id="ARBA00023268"/>
    </source>
</evidence>
<dbReference type="Pfam" id="PF00078">
    <property type="entry name" value="RVT_1"/>
    <property type="match status" value="1"/>
</dbReference>
<dbReference type="Gene3D" id="2.40.50.40">
    <property type="match status" value="1"/>
</dbReference>
<evidence type="ECO:0000256" key="6">
    <source>
        <dbReference type="ARBA" id="ARBA00022884"/>
    </source>
</evidence>
<dbReference type="InterPro" id="IPR050951">
    <property type="entry name" value="Retrovirus_Pol_polyprotein"/>
</dbReference>
<dbReference type="GO" id="GO:0006338">
    <property type="term" value="P:chromatin remodeling"/>
    <property type="evidence" value="ECO:0007669"/>
    <property type="project" value="UniProtKB-ARBA"/>
</dbReference>
<dbReference type="Pfam" id="PF24626">
    <property type="entry name" value="SH3_Tf2-1"/>
    <property type="match status" value="1"/>
</dbReference>
<feature type="domain" description="Integrase catalytic" evidence="15">
    <location>
        <begin position="588"/>
        <end position="754"/>
    </location>
</feature>
<dbReference type="CDD" id="cd01647">
    <property type="entry name" value="RT_LTR"/>
    <property type="match status" value="1"/>
</dbReference>
<keyword evidence="12" id="KW-0511">Multifunctional enzyme</keyword>
<dbReference type="InterPro" id="IPR043502">
    <property type="entry name" value="DNA/RNA_pol_sf"/>
</dbReference>
<dbReference type="GO" id="GO:0015074">
    <property type="term" value="P:DNA integration"/>
    <property type="evidence" value="ECO:0007669"/>
    <property type="project" value="UniProtKB-KW"/>
</dbReference>
<keyword evidence="4" id="KW-0378">Hydrolase</keyword>
<dbReference type="Pfam" id="PF17921">
    <property type="entry name" value="Integrase_H2C2"/>
    <property type="match status" value="1"/>
</dbReference>
<keyword evidence="11" id="KW-0233">DNA recombination</keyword>
<dbReference type="GO" id="GO:0005634">
    <property type="term" value="C:nucleus"/>
    <property type="evidence" value="ECO:0007669"/>
    <property type="project" value="UniProtKB-ARBA"/>
</dbReference>
<evidence type="ECO:0000256" key="4">
    <source>
        <dbReference type="ARBA" id="ARBA00022801"/>
    </source>
</evidence>
<dbReference type="SUPFAM" id="SSF54160">
    <property type="entry name" value="Chromo domain-like"/>
    <property type="match status" value="1"/>
</dbReference>
<dbReference type="GO" id="GO:0046872">
    <property type="term" value="F:metal ion binding"/>
    <property type="evidence" value="ECO:0007669"/>
    <property type="project" value="UniProtKB-KW"/>
</dbReference>
<feature type="non-terminal residue" evidence="16">
    <location>
        <position position="1"/>
    </location>
</feature>
<gene>
    <name evidence="16" type="ORF">H1R20_g1477</name>
</gene>
<feature type="domain" description="Reverse transcriptase" evidence="14">
    <location>
        <begin position="75"/>
        <end position="256"/>
    </location>
</feature>
<dbReference type="Gene3D" id="3.30.420.10">
    <property type="entry name" value="Ribonuclease H-like superfamily/Ribonuclease H"/>
    <property type="match status" value="1"/>
</dbReference>
<dbReference type="PANTHER" id="PTHR37984">
    <property type="entry name" value="PROTEIN CBG26694"/>
    <property type="match status" value="1"/>
</dbReference>
<evidence type="ECO:0000256" key="1">
    <source>
        <dbReference type="ARBA" id="ARBA00022670"/>
    </source>
</evidence>
<proteinExistence type="predicted"/>
<keyword evidence="1" id="KW-0645">Protease</keyword>
<dbReference type="GO" id="GO:0004190">
    <property type="term" value="F:aspartic-type endopeptidase activity"/>
    <property type="evidence" value="ECO:0007669"/>
    <property type="project" value="UniProtKB-KW"/>
</dbReference>
<protein>
    <submittedName>
        <fullName evidence="16">Uncharacterized protein</fullName>
    </submittedName>
</protein>
<dbReference type="PANTHER" id="PTHR37984:SF5">
    <property type="entry name" value="PROTEIN NYNRIN-LIKE"/>
    <property type="match status" value="1"/>
</dbReference>
<dbReference type="InterPro" id="IPR041577">
    <property type="entry name" value="RT_RNaseH_2"/>
</dbReference>
<keyword evidence="6" id="KW-0694">RNA-binding</keyword>
<keyword evidence="7" id="KW-0229">DNA integration</keyword>
<evidence type="ECO:0000313" key="17">
    <source>
        <dbReference type="Proteomes" id="UP001140091"/>
    </source>
</evidence>
<dbReference type="PROSITE" id="PS50878">
    <property type="entry name" value="RT_POL"/>
    <property type="match status" value="1"/>
</dbReference>
<evidence type="ECO:0000256" key="10">
    <source>
        <dbReference type="ARBA" id="ARBA00023125"/>
    </source>
</evidence>